<feature type="compositionally biased region" description="Low complexity" evidence="1">
    <location>
        <begin position="384"/>
        <end position="395"/>
    </location>
</feature>
<feature type="compositionally biased region" description="Polar residues" evidence="1">
    <location>
        <begin position="325"/>
        <end position="337"/>
    </location>
</feature>
<comment type="caution">
    <text evidence="3">The sequence shown here is derived from an EMBL/GenBank/DDBJ whole genome shotgun (WGS) entry which is preliminary data.</text>
</comment>
<dbReference type="OrthoDB" id="259211at2"/>
<evidence type="ECO:0000256" key="1">
    <source>
        <dbReference type="SAM" id="MobiDB-lite"/>
    </source>
</evidence>
<organism evidence="3 4">
    <name type="scientific">Pseudobythopirellula maris</name>
    <dbReference type="NCBI Taxonomy" id="2527991"/>
    <lineage>
        <taxon>Bacteria</taxon>
        <taxon>Pseudomonadati</taxon>
        <taxon>Planctomycetota</taxon>
        <taxon>Planctomycetia</taxon>
        <taxon>Pirellulales</taxon>
        <taxon>Lacipirellulaceae</taxon>
        <taxon>Pseudobythopirellula</taxon>
    </lineage>
</organism>
<reference evidence="3 4" key="1">
    <citation type="submission" date="2019-02" db="EMBL/GenBank/DDBJ databases">
        <title>Deep-cultivation of Planctomycetes and their phenomic and genomic characterization uncovers novel biology.</title>
        <authorList>
            <person name="Wiegand S."/>
            <person name="Jogler M."/>
            <person name="Boedeker C."/>
            <person name="Pinto D."/>
            <person name="Vollmers J."/>
            <person name="Rivas-Marin E."/>
            <person name="Kohn T."/>
            <person name="Peeters S.H."/>
            <person name="Heuer A."/>
            <person name="Rast P."/>
            <person name="Oberbeckmann S."/>
            <person name="Bunk B."/>
            <person name="Jeske O."/>
            <person name="Meyerdierks A."/>
            <person name="Storesund J.E."/>
            <person name="Kallscheuer N."/>
            <person name="Luecker S."/>
            <person name="Lage O.M."/>
            <person name="Pohl T."/>
            <person name="Merkel B.J."/>
            <person name="Hornburger P."/>
            <person name="Mueller R.-W."/>
            <person name="Bruemmer F."/>
            <person name="Labrenz M."/>
            <person name="Spormann A.M."/>
            <person name="Op Den Camp H."/>
            <person name="Overmann J."/>
            <person name="Amann R."/>
            <person name="Jetten M.S.M."/>
            <person name="Mascher T."/>
            <person name="Medema M.H."/>
            <person name="Devos D.P."/>
            <person name="Kaster A.-K."/>
            <person name="Ovreas L."/>
            <person name="Rohde M."/>
            <person name="Galperin M.Y."/>
            <person name="Jogler C."/>
        </authorList>
    </citation>
    <scope>NUCLEOTIDE SEQUENCE [LARGE SCALE GENOMIC DNA]</scope>
    <source>
        <strain evidence="3 4">Mal64</strain>
    </source>
</reference>
<dbReference type="PROSITE" id="PS51257">
    <property type="entry name" value="PROKAR_LIPOPROTEIN"/>
    <property type="match status" value="1"/>
</dbReference>
<dbReference type="AlphaFoldDB" id="A0A5C5ZUP8"/>
<dbReference type="Pfam" id="PF01345">
    <property type="entry name" value="DUF11"/>
    <property type="match status" value="1"/>
</dbReference>
<feature type="region of interest" description="Disordered" evidence="1">
    <location>
        <begin position="321"/>
        <end position="435"/>
    </location>
</feature>
<dbReference type="InterPro" id="IPR008964">
    <property type="entry name" value="Invasin/intimin_cell_adhesion"/>
</dbReference>
<dbReference type="InterPro" id="IPR001434">
    <property type="entry name" value="OmcB-like_DUF11"/>
</dbReference>
<evidence type="ECO:0000259" key="2">
    <source>
        <dbReference type="Pfam" id="PF01345"/>
    </source>
</evidence>
<evidence type="ECO:0000313" key="4">
    <source>
        <dbReference type="Proteomes" id="UP000315440"/>
    </source>
</evidence>
<dbReference type="InterPro" id="IPR013783">
    <property type="entry name" value="Ig-like_fold"/>
</dbReference>
<dbReference type="EMBL" id="SJPQ01000001">
    <property type="protein sequence ID" value="TWT90778.1"/>
    <property type="molecule type" value="Genomic_DNA"/>
</dbReference>
<dbReference type="Proteomes" id="UP000315440">
    <property type="component" value="Unassembled WGS sequence"/>
</dbReference>
<dbReference type="PANTHER" id="PTHR48125:SF12">
    <property type="entry name" value="AT HOOK TRANSCRIPTION FACTOR FAMILY-RELATED"/>
    <property type="match status" value="1"/>
</dbReference>
<accession>A0A5C5ZUP8</accession>
<keyword evidence="4" id="KW-1185">Reference proteome</keyword>
<dbReference type="SUPFAM" id="SSF49373">
    <property type="entry name" value="Invasin/intimin cell-adhesion fragments"/>
    <property type="match status" value="1"/>
</dbReference>
<feature type="domain" description="DUF11" evidence="2">
    <location>
        <begin position="445"/>
        <end position="530"/>
    </location>
</feature>
<sequence length="803" mass="85864">MFARHATLRRVIAAALLLAVGGCAQWRLPRIDPSGERIFLPQQASAPAAPQVNPNLPLLGNVDAAPVLSAPTPLAASPSGLNTGLGCIDNCPVANWLNDEIHSGCDWLHGDSPTVSPPGMPVTAARPVRERLVMTPQRVLAPVGSEVILKAGVCGKDQYLYTNRRIEWMLGREGVGQLVTIGERGEMDFMRLPWQRPDKVDNFFAVGYTSPFHTCINRGTADTTDDVQVRPGDAWITVSSASEGTSFVTAYAPESADWETRRDTAVIYWIDAQWQMPPSANVQLGQPHTLTTVITRQSDGAPVEGYLVRYEVTDGSRAALGYDAGQTSEVRTDSQGRASVEVTPTDDGAGSSQVTITVVRPARSGEMASPRLEVGQGQATITWSPTGSPGATAPPATFPPSLPPTQPPTTNPPGGGTRPPDPFEPPTPPAAGRPELDVRIERKSLAPVRVNEKVAFVVTVVNNGDAPARDIVLYDRFDRGLQHDQDPTGRKEIKYLGMPDIGAGESDQVTLEFGVTAVGQQCHAVTVEAVGAEDGFARACIQVEPPAAPPQAELTIPVDGELQRDVGQEYNFRARVVNNSQVAAVNVEVEMQLDPTLEPLEAEVGYTRTGGGFRWVIPRLEPNQSKPFGLRCRCIAPSDSSGVKVYVRAANSPEYAEASTVEILPRTSIDPAPPAPGPTAPPTGLGAVLYSPTNPTQVSSRGSLNVAVTNHSATPMTNVEFRLVFPQQIRPQLTAQQTQLPFRTVGNTLEFQPITELRAGETVRVIVPFDPVAQGNAQVIIEARSNESPAGVSVSETISILSR</sequence>
<feature type="compositionally biased region" description="Pro residues" evidence="1">
    <location>
        <begin position="396"/>
        <end position="411"/>
    </location>
</feature>
<feature type="compositionally biased region" description="Pro residues" evidence="1">
    <location>
        <begin position="419"/>
        <end position="431"/>
    </location>
</feature>
<proteinExistence type="predicted"/>
<dbReference type="RefSeq" id="WP_146397961.1">
    <property type="nucleotide sequence ID" value="NZ_SJPQ01000001.1"/>
</dbReference>
<gene>
    <name evidence="3" type="primary">omcB_1</name>
    <name evidence="3" type="ORF">Mal64_11750</name>
</gene>
<protein>
    <submittedName>
        <fullName evidence="3">Large cysteine-rich periplasmic protein OmcB</fullName>
    </submittedName>
</protein>
<dbReference type="PANTHER" id="PTHR48125">
    <property type="entry name" value="LP07818P1"/>
    <property type="match status" value="1"/>
</dbReference>
<dbReference type="Gene3D" id="2.60.40.10">
    <property type="entry name" value="Immunoglobulins"/>
    <property type="match status" value="2"/>
</dbReference>
<name>A0A5C5ZUP8_9BACT</name>
<evidence type="ECO:0000313" key="3">
    <source>
        <dbReference type="EMBL" id="TWT90778.1"/>
    </source>
</evidence>